<dbReference type="Gene3D" id="3.30.160.60">
    <property type="entry name" value="Classic Zinc Finger"/>
    <property type="match status" value="1"/>
</dbReference>
<dbReference type="InterPro" id="IPR036236">
    <property type="entry name" value="Znf_C2H2_sf"/>
</dbReference>
<dbReference type="SUPFAM" id="SSF57667">
    <property type="entry name" value="beta-beta-alpha zinc fingers"/>
    <property type="match status" value="1"/>
</dbReference>
<gene>
    <name evidence="10" type="ORF">A3770_07p47330</name>
    <name evidence="9" type="ORF">CPRI1469_LOCUS6300</name>
</gene>
<dbReference type="PANTHER" id="PTHR31148:SF1">
    <property type="entry name" value="U1 SMALL NUCLEAR RIBONUCLEOPROTEIN C"/>
    <property type="match status" value="1"/>
</dbReference>
<evidence type="ECO:0000259" key="8">
    <source>
        <dbReference type="PROSITE" id="PS50171"/>
    </source>
</evidence>
<reference evidence="9" key="2">
    <citation type="submission" date="2021-01" db="EMBL/GenBank/DDBJ databases">
        <authorList>
            <person name="Corre E."/>
            <person name="Pelletier E."/>
            <person name="Niang G."/>
            <person name="Scheremetjew M."/>
            <person name="Finn R."/>
            <person name="Kale V."/>
            <person name="Holt S."/>
            <person name="Cochrane G."/>
            <person name="Meng A."/>
            <person name="Brown T."/>
            <person name="Cohen L."/>
        </authorList>
    </citation>
    <scope>NUCLEOTIDE SEQUENCE</scope>
    <source>
        <strain evidence="9">CCMP1205</strain>
    </source>
</reference>
<keyword evidence="5" id="KW-0694">RNA-binding</keyword>
<dbReference type="EMBL" id="CP031040">
    <property type="protein sequence ID" value="QDZ22215.1"/>
    <property type="molecule type" value="Genomic_DNA"/>
</dbReference>
<dbReference type="Proteomes" id="UP000316726">
    <property type="component" value="Chromosome 7"/>
</dbReference>
<dbReference type="PANTHER" id="PTHR31148">
    <property type="entry name" value="U1 SMALL NUCLEAR RIBONUCLEOPROTEIN C"/>
    <property type="match status" value="1"/>
</dbReference>
<dbReference type="GO" id="GO:0000395">
    <property type="term" value="P:mRNA 5'-splice site recognition"/>
    <property type="evidence" value="ECO:0007669"/>
    <property type="project" value="InterPro"/>
</dbReference>
<evidence type="ECO:0000313" key="10">
    <source>
        <dbReference type="EMBL" id="QDZ22215.1"/>
    </source>
</evidence>
<dbReference type="GO" id="GO:0005685">
    <property type="term" value="C:U1 snRNP"/>
    <property type="evidence" value="ECO:0007669"/>
    <property type="project" value="InterPro"/>
</dbReference>
<dbReference type="GO" id="GO:0030627">
    <property type="term" value="F:pre-mRNA 5'-splice site binding"/>
    <property type="evidence" value="ECO:0007669"/>
    <property type="project" value="InterPro"/>
</dbReference>
<evidence type="ECO:0000256" key="3">
    <source>
        <dbReference type="ARBA" id="ARBA00022771"/>
    </source>
</evidence>
<keyword evidence="7 10" id="KW-0687">Ribonucleoprotein</keyword>
<keyword evidence="6" id="KW-0539">Nucleus</keyword>
<dbReference type="EMBL" id="HBHL01009444">
    <property type="protein sequence ID" value="CAD9717439.1"/>
    <property type="molecule type" value="Transcribed_RNA"/>
</dbReference>
<dbReference type="SMART" id="SM00451">
    <property type="entry name" value="ZnF_U1"/>
    <property type="match status" value="1"/>
</dbReference>
<feature type="domain" description="Matrin-type" evidence="8">
    <location>
        <begin position="4"/>
        <end position="36"/>
    </location>
</feature>
<evidence type="ECO:0000256" key="5">
    <source>
        <dbReference type="ARBA" id="ARBA00022884"/>
    </source>
</evidence>
<organism evidence="10 11">
    <name type="scientific">Chloropicon primus</name>
    <dbReference type="NCBI Taxonomy" id="1764295"/>
    <lineage>
        <taxon>Eukaryota</taxon>
        <taxon>Viridiplantae</taxon>
        <taxon>Chlorophyta</taxon>
        <taxon>Chloropicophyceae</taxon>
        <taxon>Chloropicales</taxon>
        <taxon>Chloropicaceae</taxon>
        <taxon>Chloropicon</taxon>
    </lineage>
</organism>
<dbReference type="GO" id="GO:0008270">
    <property type="term" value="F:zinc ion binding"/>
    <property type="evidence" value="ECO:0007669"/>
    <property type="project" value="UniProtKB-KW"/>
</dbReference>
<keyword evidence="4" id="KW-0862">Zinc</keyword>
<dbReference type="AlphaFoldDB" id="A0A5B8MRE7"/>
<evidence type="ECO:0000256" key="4">
    <source>
        <dbReference type="ARBA" id="ARBA00022833"/>
    </source>
</evidence>
<accession>A0A5B8MRE7</accession>
<dbReference type="InterPro" id="IPR003604">
    <property type="entry name" value="Matrin/U1-like-C_Znf_C2H2"/>
</dbReference>
<evidence type="ECO:0000256" key="1">
    <source>
        <dbReference type="ARBA" id="ARBA00004123"/>
    </source>
</evidence>
<evidence type="ECO:0000313" key="11">
    <source>
        <dbReference type="Proteomes" id="UP000316726"/>
    </source>
</evidence>
<comment type="subcellular location">
    <subcellularLocation>
        <location evidence="1">Nucleus</location>
    </subcellularLocation>
</comment>
<evidence type="ECO:0000313" key="9">
    <source>
        <dbReference type="EMBL" id="CAD9717439.1"/>
    </source>
</evidence>
<keyword evidence="11" id="KW-1185">Reference proteome</keyword>
<sequence>MPRYYCDYCDAYLTHDSASVRKQHNSGFKHKANVRAYYEVFENQFREHDARVLAEQYELQRRKAMMQGAAPMQQQYMVMHQQGVMVPPQEQGQGPERNPKPQ</sequence>
<dbReference type="Pfam" id="PF06220">
    <property type="entry name" value="zf-U1"/>
    <property type="match status" value="1"/>
</dbReference>
<dbReference type="OrthoDB" id="76567at2759"/>
<dbReference type="InterPro" id="IPR013085">
    <property type="entry name" value="U1-CZ_Znf_C2H2"/>
</dbReference>
<name>A0A5B8MRE7_9CHLO</name>
<proteinExistence type="predicted"/>
<dbReference type="PIRSF" id="PIRSF037969">
    <property type="entry name" value="U1_snRNP-C"/>
    <property type="match status" value="1"/>
</dbReference>
<dbReference type="InterPro" id="IPR017340">
    <property type="entry name" value="U1_snRNP-C"/>
</dbReference>
<protein>
    <submittedName>
        <fullName evidence="10">U1 small nuclear ribonucleoprotein C</fullName>
    </submittedName>
</protein>
<evidence type="ECO:0000256" key="6">
    <source>
        <dbReference type="ARBA" id="ARBA00023242"/>
    </source>
</evidence>
<evidence type="ECO:0000256" key="7">
    <source>
        <dbReference type="ARBA" id="ARBA00023274"/>
    </source>
</evidence>
<dbReference type="InterPro" id="IPR000690">
    <property type="entry name" value="Matrin/U1-C_Znf_C2H2"/>
</dbReference>
<keyword evidence="3" id="KW-0863">Zinc-finger</keyword>
<dbReference type="PROSITE" id="PS50171">
    <property type="entry name" value="ZF_MATRIN"/>
    <property type="match status" value="1"/>
</dbReference>
<reference evidence="10 11" key="1">
    <citation type="submission" date="2018-07" db="EMBL/GenBank/DDBJ databases">
        <title>The complete nuclear genome of the prasinophyte Chloropicon primus (CCMP1205).</title>
        <authorList>
            <person name="Pombert J.-F."/>
            <person name="Otis C."/>
            <person name="Turmel M."/>
            <person name="Lemieux C."/>
        </authorList>
    </citation>
    <scope>NUCLEOTIDE SEQUENCE [LARGE SCALE GENOMIC DNA]</scope>
    <source>
        <strain evidence="10 11">CCMP1205</strain>
    </source>
</reference>
<dbReference type="STRING" id="1764295.A0A5B8MRE7"/>
<evidence type="ECO:0000256" key="2">
    <source>
        <dbReference type="ARBA" id="ARBA00022723"/>
    </source>
</evidence>
<keyword evidence="2" id="KW-0479">Metal-binding</keyword>